<dbReference type="InterPro" id="IPR036388">
    <property type="entry name" value="WH-like_DNA-bd_sf"/>
</dbReference>
<keyword evidence="6" id="KW-1185">Reference proteome</keyword>
<dbReference type="SUPFAM" id="SSF46785">
    <property type="entry name" value="Winged helix' DNA-binding domain"/>
    <property type="match status" value="1"/>
</dbReference>
<organism evidence="5 6">
    <name type="scientific">Caulobacter vibrioides (strain ATCC 19089 / CIP 103742 / CB 15)</name>
    <name type="common">Caulobacter crescentus</name>
    <dbReference type="NCBI Taxonomy" id="190650"/>
    <lineage>
        <taxon>Bacteria</taxon>
        <taxon>Pseudomonadati</taxon>
        <taxon>Pseudomonadota</taxon>
        <taxon>Alphaproteobacteria</taxon>
        <taxon>Caulobacterales</taxon>
        <taxon>Caulobacteraceae</taxon>
        <taxon>Caulobacter</taxon>
    </lineage>
</organism>
<evidence type="ECO:0000256" key="2">
    <source>
        <dbReference type="ARBA" id="ARBA00023125"/>
    </source>
</evidence>
<dbReference type="PANTHER" id="PTHR24567:SF74">
    <property type="entry name" value="HTH-TYPE TRANSCRIPTIONAL REGULATOR ARCR"/>
    <property type="match status" value="1"/>
</dbReference>
<evidence type="ECO:0000256" key="3">
    <source>
        <dbReference type="ARBA" id="ARBA00023163"/>
    </source>
</evidence>
<feature type="domain" description="Cyclic nucleotide-binding" evidence="4">
    <location>
        <begin position="66"/>
        <end position="186"/>
    </location>
</feature>
<dbReference type="SMART" id="SM00100">
    <property type="entry name" value="cNMP"/>
    <property type="match status" value="1"/>
</dbReference>
<evidence type="ECO:0000313" key="6">
    <source>
        <dbReference type="Proteomes" id="UP000001816"/>
    </source>
</evidence>
<dbReference type="SMR" id="Q9A8E2"/>
<dbReference type="GO" id="GO:0003700">
    <property type="term" value="F:DNA-binding transcription factor activity"/>
    <property type="evidence" value="ECO:0007669"/>
    <property type="project" value="TreeGrafter"/>
</dbReference>
<dbReference type="HOGENOM" id="CLU_075053_3_5_5"/>
<keyword evidence="1" id="KW-0805">Transcription regulation</keyword>
<dbReference type="EnsemblBacteria" id="AAK23393">
    <property type="protein sequence ID" value="AAK23393"/>
    <property type="gene ID" value="CC_1412"/>
</dbReference>
<gene>
    <name evidence="5" type="ordered locus">CC_1412</name>
</gene>
<dbReference type="Proteomes" id="UP000001816">
    <property type="component" value="Chromosome"/>
</dbReference>
<dbReference type="PANTHER" id="PTHR24567">
    <property type="entry name" value="CRP FAMILY TRANSCRIPTIONAL REGULATORY PROTEIN"/>
    <property type="match status" value="1"/>
</dbReference>
<dbReference type="AlphaFoldDB" id="Q9A8E2"/>
<dbReference type="Gene3D" id="2.60.120.10">
    <property type="entry name" value="Jelly Rolls"/>
    <property type="match status" value="1"/>
</dbReference>
<keyword evidence="3" id="KW-0804">Transcription</keyword>
<dbReference type="CDD" id="cd00038">
    <property type="entry name" value="CAP_ED"/>
    <property type="match status" value="1"/>
</dbReference>
<dbReference type="PROSITE" id="PS50042">
    <property type="entry name" value="CNMP_BINDING_3"/>
    <property type="match status" value="1"/>
</dbReference>
<dbReference type="InterPro" id="IPR050397">
    <property type="entry name" value="Env_Response_Regulators"/>
</dbReference>
<dbReference type="Pfam" id="PF13545">
    <property type="entry name" value="HTH_Crp_2"/>
    <property type="match status" value="1"/>
</dbReference>
<dbReference type="InterPro" id="IPR014710">
    <property type="entry name" value="RmlC-like_jellyroll"/>
</dbReference>
<dbReference type="PIR" id="E87424">
    <property type="entry name" value="E87424"/>
</dbReference>
<dbReference type="GO" id="GO:0003677">
    <property type="term" value="F:DNA binding"/>
    <property type="evidence" value="ECO:0007669"/>
    <property type="project" value="UniProtKB-KW"/>
</dbReference>
<keyword evidence="2" id="KW-0238">DNA-binding</keyword>
<dbReference type="BioCyc" id="CAULO:CC1412-MONOMER"/>
<reference evidence="5 6" key="1">
    <citation type="journal article" date="2001" name="Proc. Natl. Acad. Sci. U.S.A.">
        <title>Complete genome sequence of Caulobacter crescentus.</title>
        <authorList>
            <person name="Nierman W.C."/>
            <person name="Feldblyum T.V."/>
            <person name="Laub M.T."/>
            <person name="Paulsen I.T."/>
            <person name="Nelson K.E."/>
            <person name="Eisen J.A."/>
            <person name="Heidelberg J.F."/>
            <person name="Alley M.R."/>
            <person name="Ohta N."/>
            <person name="Maddock J.R."/>
            <person name="Potocka I."/>
            <person name="Nelson W.C."/>
            <person name="Newton A."/>
            <person name="Stephens C."/>
            <person name="Phadke N.D."/>
            <person name="Ely B."/>
            <person name="DeBoy R.T."/>
            <person name="Dodson R.J."/>
            <person name="Durkin A.S."/>
            <person name="Gwinn M.L."/>
            <person name="Haft D.H."/>
            <person name="Kolonay J.F."/>
            <person name="Smit J."/>
            <person name="Craven M.B."/>
            <person name="Khouri H."/>
            <person name="Shetty J."/>
            <person name="Berry K."/>
            <person name="Utterback T."/>
            <person name="Tran K."/>
            <person name="Wolf A."/>
            <person name="Vamathevan J."/>
            <person name="Ermolaeva M."/>
            <person name="White O."/>
            <person name="Salzberg S.L."/>
            <person name="Venter J.C."/>
            <person name="Shapiro L."/>
            <person name="Fraser C.M."/>
        </authorList>
    </citation>
    <scope>NUCLEOTIDE SEQUENCE [LARGE SCALE GENOMIC DNA]</scope>
    <source>
        <strain evidence="6">ATCC 19089 / CB15</strain>
    </source>
</reference>
<dbReference type="InterPro" id="IPR018490">
    <property type="entry name" value="cNMP-bd_dom_sf"/>
</dbReference>
<dbReference type="PATRIC" id="fig|190650.5.peg.1438"/>
<accession>Q9A8E2</accession>
<evidence type="ECO:0000313" key="5">
    <source>
        <dbReference type="EMBL" id="AAK23393.1"/>
    </source>
</evidence>
<dbReference type="InterPro" id="IPR012318">
    <property type="entry name" value="HTH_CRP"/>
</dbReference>
<name>Q9A8E2_CAUVC</name>
<proteinExistence type="predicted"/>
<dbReference type="eggNOG" id="COG0664">
    <property type="taxonomic scope" value="Bacteria"/>
</dbReference>
<evidence type="ECO:0000259" key="4">
    <source>
        <dbReference type="PROSITE" id="PS50042"/>
    </source>
</evidence>
<dbReference type="KEGG" id="ccr:CC_1412"/>
<dbReference type="Gene3D" id="1.10.10.10">
    <property type="entry name" value="Winged helix-like DNA-binding domain superfamily/Winged helix DNA-binding domain"/>
    <property type="match status" value="1"/>
</dbReference>
<dbReference type="InterPro" id="IPR036390">
    <property type="entry name" value="WH_DNA-bd_sf"/>
</dbReference>
<dbReference type="Pfam" id="PF00027">
    <property type="entry name" value="cNMP_binding"/>
    <property type="match status" value="1"/>
</dbReference>
<sequence>MKPFRSFAVVMTIADKGLVALSAIHHRPQIDSAGAYQMTVIPPSAQRVGTHTPNGGTPEDYRTNKLFRYMSRDEVEALGSRLEQLRFGKGEMIVQRRDQDEGIYLLLEGALLANQYARSGREVGYRRLSPGAYFGEISAIDGLPRSVNIVAVEDVRLVRLPPRLIRELFETSPRFMRALLEDMAALTRSLTDRLFELTAVSVACRVDIELLRMASIASEDGRTAIIHPCPTHAELAVLVGSQREPVTRELNRLAGLRIVRQTGRSLHVLDMDALAQEVERIGGEL</sequence>
<dbReference type="EMBL" id="AE005673">
    <property type="protein sequence ID" value="AAK23393.1"/>
    <property type="molecule type" value="Genomic_DNA"/>
</dbReference>
<protein>
    <submittedName>
        <fullName evidence="5">Transcriptional regulator, putative</fullName>
    </submittedName>
</protein>
<dbReference type="InterPro" id="IPR000595">
    <property type="entry name" value="cNMP-bd_dom"/>
</dbReference>
<dbReference type="SUPFAM" id="SSF51206">
    <property type="entry name" value="cAMP-binding domain-like"/>
    <property type="match status" value="1"/>
</dbReference>
<dbReference type="GO" id="GO:0005829">
    <property type="term" value="C:cytosol"/>
    <property type="evidence" value="ECO:0007669"/>
    <property type="project" value="TreeGrafter"/>
</dbReference>
<dbReference type="STRING" id="190650.CC_1412"/>
<evidence type="ECO:0000256" key="1">
    <source>
        <dbReference type="ARBA" id="ARBA00023015"/>
    </source>
</evidence>